<protein>
    <submittedName>
        <fullName evidence="1">Uncharacterized protein</fullName>
    </submittedName>
</protein>
<evidence type="ECO:0000313" key="1">
    <source>
        <dbReference type="EMBL" id="SES88382.1"/>
    </source>
</evidence>
<dbReference type="Proteomes" id="UP000199095">
    <property type="component" value="Unassembled WGS sequence"/>
</dbReference>
<proteinExistence type="predicted"/>
<organism evidence="1 2">
    <name type="scientific">Salinibacillus kushneri</name>
    <dbReference type="NCBI Taxonomy" id="237682"/>
    <lineage>
        <taxon>Bacteria</taxon>
        <taxon>Bacillati</taxon>
        <taxon>Bacillota</taxon>
        <taxon>Bacilli</taxon>
        <taxon>Bacillales</taxon>
        <taxon>Bacillaceae</taxon>
        <taxon>Salinibacillus</taxon>
    </lineage>
</organism>
<sequence length="326" mass="37971">MSIKNLKVLHEKGINDLPDWINFAFELGFYISDNGTKYRKPITILLSLPSEQYFPLFVAMGIADKKFSINKQMRSIRKQVMSLKKGSRIIYQDEKSSRKASVLSIDPSPVFENEMILRIKDGGMIRGVPERQWIDKIILLDEELEEVKRSRKVSKKKELGLERSGLLSALYSSNQLNKVSFYPGDYFYIVGNTSRILEQMQEDIFIFNGSRGKINDFLYLDDNNSYTNGQLFSSQMKKNDVEITTDVPVIYTDVNSYMKQSRYFNENPRIIVISRTDNESRIHEIKEELKRKSLQENHNINTKELVDYLKFGNTKVPNGIEMIAWR</sequence>
<dbReference type="AlphaFoldDB" id="A0A1I0A3Y0"/>
<keyword evidence="2" id="KW-1185">Reference proteome</keyword>
<dbReference type="STRING" id="237682.SAMN05421676_10213"/>
<dbReference type="EMBL" id="FOHJ01000002">
    <property type="protein sequence ID" value="SES88382.1"/>
    <property type="molecule type" value="Genomic_DNA"/>
</dbReference>
<dbReference type="RefSeq" id="WP_093131665.1">
    <property type="nucleotide sequence ID" value="NZ_FOHJ01000002.1"/>
</dbReference>
<gene>
    <name evidence="1" type="ORF">SAMN05421676_10213</name>
</gene>
<reference evidence="2" key="1">
    <citation type="submission" date="2016-10" db="EMBL/GenBank/DDBJ databases">
        <authorList>
            <person name="Varghese N."/>
            <person name="Submissions S."/>
        </authorList>
    </citation>
    <scope>NUCLEOTIDE SEQUENCE [LARGE SCALE GENOMIC DNA]</scope>
    <source>
        <strain evidence="2">CGMCC 1.3566</strain>
    </source>
</reference>
<evidence type="ECO:0000313" key="2">
    <source>
        <dbReference type="Proteomes" id="UP000199095"/>
    </source>
</evidence>
<name>A0A1I0A3Y0_9BACI</name>
<dbReference type="OrthoDB" id="2812547at2"/>
<accession>A0A1I0A3Y0</accession>